<reference evidence="1 2" key="1">
    <citation type="submission" date="2019-04" db="EMBL/GenBank/DDBJ databases">
        <title>Kribbella sp. NEAU-THZ 27 nov., a novel actinomycete isolated from soil.</title>
        <authorList>
            <person name="Duan L."/>
        </authorList>
    </citation>
    <scope>NUCLEOTIDE SEQUENCE [LARGE SCALE GENOMIC DNA]</scope>
    <source>
        <strain evidence="2">NEAU-THZ27</strain>
    </source>
</reference>
<sequence>MPPSRAGGGGGGGVVVGVWVGRPVDVVRPGVVGALVAFSEVGESVGSRVLGVSDGTVVGDAESVGVPVGVPVGVVVGVTVGVPVGVAVGATVGRVVGVATAAFVVGVM</sequence>
<dbReference type="EMBL" id="SZPZ01000001">
    <property type="protein sequence ID" value="TKK82056.1"/>
    <property type="molecule type" value="Genomic_DNA"/>
</dbReference>
<evidence type="ECO:0000313" key="2">
    <source>
        <dbReference type="Proteomes" id="UP000305836"/>
    </source>
</evidence>
<accession>A0A4U3M411</accession>
<proteinExistence type="predicted"/>
<comment type="caution">
    <text evidence="1">The sequence shown here is derived from an EMBL/GenBank/DDBJ whole genome shotgun (WGS) entry which is preliminary data.</text>
</comment>
<name>A0A4U3M411_9ACTN</name>
<gene>
    <name evidence="1" type="ORF">FDA38_04330</name>
</gene>
<organism evidence="1 2">
    <name type="scientific">Kribbella jiaozuonensis</name>
    <dbReference type="NCBI Taxonomy" id="2575441"/>
    <lineage>
        <taxon>Bacteria</taxon>
        <taxon>Bacillati</taxon>
        <taxon>Actinomycetota</taxon>
        <taxon>Actinomycetes</taxon>
        <taxon>Propionibacteriales</taxon>
        <taxon>Kribbellaceae</taxon>
        <taxon>Kribbella</taxon>
    </lineage>
</organism>
<evidence type="ECO:0000313" key="1">
    <source>
        <dbReference type="EMBL" id="TKK82056.1"/>
    </source>
</evidence>
<keyword evidence="2" id="KW-1185">Reference proteome</keyword>
<protein>
    <submittedName>
        <fullName evidence="1">Uncharacterized protein</fullName>
    </submittedName>
</protein>
<dbReference type="Proteomes" id="UP000305836">
    <property type="component" value="Unassembled WGS sequence"/>
</dbReference>
<dbReference type="AlphaFoldDB" id="A0A4U3M411"/>